<dbReference type="AlphaFoldDB" id="A0A7W7CBM8"/>
<dbReference type="SMART" id="SM00953">
    <property type="entry name" value="RES"/>
    <property type="match status" value="1"/>
</dbReference>
<dbReference type="InterPro" id="IPR014914">
    <property type="entry name" value="RES_dom"/>
</dbReference>
<reference evidence="2 3" key="1">
    <citation type="submission" date="2020-08" db="EMBL/GenBank/DDBJ databases">
        <title>Sequencing the genomes of 1000 actinobacteria strains.</title>
        <authorList>
            <person name="Klenk H.-P."/>
        </authorList>
    </citation>
    <scope>NUCLEOTIDE SEQUENCE [LARGE SCALE GENOMIC DNA]</scope>
    <source>
        <strain evidence="2 3">DSM 44230</strain>
    </source>
</reference>
<dbReference type="RefSeq" id="WP_185004014.1">
    <property type="nucleotide sequence ID" value="NZ_BAAAUI010000086.1"/>
</dbReference>
<evidence type="ECO:0000313" key="2">
    <source>
        <dbReference type="EMBL" id="MBB4678148.1"/>
    </source>
</evidence>
<evidence type="ECO:0000313" key="3">
    <source>
        <dbReference type="Proteomes" id="UP000533598"/>
    </source>
</evidence>
<organism evidence="2 3">
    <name type="scientific">Crossiella cryophila</name>
    <dbReference type="NCBI Taxonomy" id="43355"/>
    <lineage>
        <taxon>Bacteria</taxon>
        <taxon>Bacillati</taxon>
        <taxon>Actinomycetota</taxon>
        <taxon>Actinomycetes</taxon>
        <taxon>Pseudonocardiales</taxon>
        <taxon>Pseudonocardiaceae</taxon>
        <taxon>Crossiella</taxon>
    </lineage>
</organism>
<proteinExistence type="predicted"/>
<gene>
    <name evidence="2" type="ORF">HNR67_004266</name>
</gene>
<name>A0A7W7CBM8_9PSEU</name>
<protein>
    <recommendedName>
        <fullName evidence="1">RES domain-containing protein</fullName>
    </recommendedName>
</protein>
<evidence type="ECO:0000259" key="1">
    <source>
        <dbReference type="SMART" id="SM00953"/>
    </source>
</evidence>
<sequence length="219" mass="23747">MTRLPAPPAPTVLAQSIEPADLIAVNSSTRLVRIFAAGGRHPQRWNGFRTVGPLPHAYFDPHPPGEDGQPTRDNDQGVLYFSLSTRTSVAEVFQDTATVDRHANARHLVILRPRRPLRLLDLTSRWPIKVGASAAIWSDTTDRTQAWARAIRAADPDLDGLWYQSAVDSGAPAICLWDPPAASALPRKPDVLLPLEHSGLELSLGRACADLGYTLAAAS</sequence>
<dbReference type="EMBL" id="JACHMH010000001">
    <property type="protein sequence ID" value="MBB4678148.1"/>
    <property type="molecule type" value="Genomic_DNA"/>
</dbReference>
<feature type="domain" description="RES" evidence="1">
    <location>
        <begin position="59"/>
        <end position="189"/>
    </location>
</feature>
<accession>A0A7W7CBM8</accession>
<dbReference type="Pfam" id="PF08808">
    <property type="entry name" value="RES"/>
    <property type="match status" value="1"/>
</dbReference>
<dbReference type="Proteomes" id="UP000533598">
    <property type="component" value="Unassembled WGS sequence"/>
</dbReference>
<keyword evidence="3" id="KW-1185">Reference proteome</keyword>
<comment type="caution">
    <text evidence="2">The sequence shown here is derived from an EMBL/GenBank/DDBJ whole genome shotgun (WGS) entry which is preliminary data.</text>
</comment>